<evidence type="ECO:0000313" key="9">
    <source>
        <dbReference type="Proteomes" id="UP001165430"/>
    </source>
</evidence>
<dbReference type="Pfam" id="PF03176">
    <property type="entry name" value="MMPL"/>
    <property type="match status" value="2"/>
</dbReference>
<feature type="transmembrane region" description="Helical" evidence="6">
    <location>
        <begin position="304"/>
        <end position="323"/>
    </location>
</feature>
<dbReference type="SUPFAM" id="SSF82866">
    <property type="entry name" value="Multidrug efflux transporter AcrB transmembrane domain"/>
    <property type="match status" value="2"/>
</dbReference>
<feature type="transmembrane region" description="Helical" evidence="6">
    <location>
        <begin position="686"/>
        <end position="710"/>
    </location>
</feature>
<feature type="transmembrane region" description="Helical" evidence="6">
    <location>
        <begin position="232"/>
        <end position="253"/>
    </location>
</feature>
<keyword evidence="9" id="KW-1185">Reference proteome</keyword>
<dbReference type="PROSITE" id="PS50156">
    <property type="entry name" value="SSD"/>
    <property type="match status" value="1"/>
</dbReference>
<evidence type="ECO:0000259" key="7">
    <source>
        <dbReference type="PROSITE" id="PS50156"/>
    </source>
</evidence>
<comment type="caution">
    <text evidence="8">The sequence shown here is derived from an EMBL/GenBank/DDBJ whole genome shotgun (WGS) entry which is preliminary data.</text>
</comment>
<dbReference type="Gene3D" id="1.20.1640.10">
    <property type="entry name" value="Multidrug efflux transporter AcrB transmembrane domain"/>
    <property type="match status" value="2"/>
</dbReference>
<gene>
    <name evidence="8" type="ORF">MM213_17035</name>
</gene>
<name>A0ABS9VH87_9BACT</name>
<dbReference type="RefSeq" id="WP_241414104.1">
    <property type="nucleotide sequence ID" value="NZ_JAKZGO010000018.1"/>
</dbReference>
<accession>A0ABS9VH87</accession>
<dbReference type="Proteomes" id="UP001165430">
    <property type="component" value="Unassembled WGS sequence"/>
</dbReference>
<keyword evidence="3 6" id="KW-0812">Transmembrane</keyword>
<dbReference type="InterPro" id="IPR050545">
    <property type="entry name" value="Mycobact_MmpL"/>
</dbReference>
<keyword evidence="5 6" id="KW-0472">Membrane</keyword>
<evidence type="ECO:0000256" key="2">
    <source>
        <dbReference type="ARBA" id="ARBA00022475"/>
    </source>
</evidence>
<dbReference type="PANTHER" id="PTHR33406:SF12">
    <property type="entry name" value="BLR2997 PROTEIN"/>
    <property type="match status" value="1"/>
</dbReference>
<evidence type="ECO:0000256" key="6">
    <source>
        <dbReference type="SAM" id="Phobius"/>
    </source>
</evidence>
<feature type="transmembrane region" description="Helical" evidence="6">
    <location>
        <begin position="618"/>
        <end position="638"/>
    </location>
</feature>
<comment type="subcellular location">
    <subcellularLocation>
        <location evidence="1">Cell membrane</location>
        <topology evidence="1">Multi-pass membrane protein</topology>
    </subcellularLocation>
</comment>
<evidence type="ECO:0000256" key="5">
    <source>
        <dbReference type="ARBA" id="ARBA00023136"/>
    </source>
</evidence>
<evidence type="ECO:0000256" key="1">
    <source>
        <dbReference type="ARBA" id="ARBA00004651"/>
    </source>
</evidence>
<reference evidence="8" key="1">
    <citation type="submission" date="2022-03" db="EMBL/GenBank/DDBJ databases">
        <title>De novo assembled genomes of Belliella spp. (Cyclobacteriaceae) strains.</title>
        <authorList>
            <person name="Szabo A."/>
            <person name="Korponai K."/>
            <person name="Felfoldi T."/>
        </authorList>
    </citation>
    <scope>NUCLEOTIDE SEQUENCE</scope>
    <source>
        <strain evidence="8">DSM 111903</strain>
    </source>
</reference>
<feature type="transmembrane region" description="Helical" evidence="6">
    <location>
        <begin position="644"/>
        <end position="665"/>
    </location>
</feature>
<dbReference type="InterPro" id="IPR000731">
    <property type="entry name" value="SSD"/>
</dbReference>
<feature type="transmembrane region" description="Helical" evidence="6">
    <location>
        <begin position="335"/>
        <end position="358"/>
    </location>
</feature>
<sequence>MFERKASLFGLGIALLISVILVLLRPQVVFDYDFEQFFPQEDEDLTFYQNFREKFENDNDYLLIALGTENGVFDSVFLDKAMNVQKELEGLEFTESIVSLLTLKEPIINAFGVRYRSVLDWESEESLQESKQNLVSHPQYSGNLISEDGRYLLLVLRNEQLISKEDGDVLYQEVNKILGDSDFDKFYTAGKIKAQGEFVDLLQEEFAFFLSISIVLIMLLLLFIFRTWWGVLLPLIVLLFGIGWTIAIILLTGKALDVMSVMQPTILLVIGLSALVHYLTLFMYKLRLGIPKDEAIKLTFKNLFLAIFLTCFTTALGFSTLYFTSAISLKLFGIYTALGVMVMFVAVILITPGLLYFFSPSKVMKKSNPVGFWQRTLAITFRWIMNHKVLVLASFSIVSVLSVVALVNLKINGYLLDNLPREHELVQEFEFFDKEFGGSKPLEFFLEVGEEGDQIFQYEVLKEIEKLEEFVQESYESGTIISPFSLVKLLNQAQNSGNNKAFAMPSQGQYQRLKPYLSQAISQADYSLISEDQRQGRLSTRTADIGSYKSAKIKKALESFVDNEIDGKLLKVRLTGTSNLIDKSHVTISDQMTKGLGVAILLVGLIAGFLFRSWRISFLILLPNVLPLLWMCGVMWLLDIDLKLTTAVIFTVAFGIAVDDSIHFMTKLQTELKKGRSMLYALKRTYLETGKAIVLTSIILVSGFLVLTLSEFGVTFYTGLLISLALVFAVLADLMLLPILLLPMQRIWNKRRVGFRKEEREERSEKLEARNE</sequence>
<feature type="transmembrane region" description="Helical" evidence="6">
    <location>
        <begin position="206"/>
        <end position="225"/>
    </location>
</feature>
<evidence type="ECO:0000256" key="4">
    <source>
        <dbReference type="ARBA" id="ARBA00022989"/>
    </source>
</evidence>
<keyword evidence="2" id="KW-1003">Cell membrane</keyword>
<keyword evidence="4 6" id="KW-1133">Transmembrane helix</keyword>
<organism evidence="8 9">
    <name type="scientific">Belliella alkalica</name>
    <dbReference type="NCBI Taxonomy" id="1730871"/>
    <lineage>
        <taxon>Bacteria</taxon>
        <taxon>Pseudomonadati</taxon>
        <taxon>Bacteroidota</taxon>
        <taxon>Cytophagia</taxon>
        <taxon>Cytophagales</taxon>
        <taxon>Cyclobacteriaceae</taxon>
        <taxon>Belliella</taxon>
    </lineage>
</organism>
<dbReference type="PANTHER" id="PTHR33406">
    <property type="entry name" value="MEMBRANE PROTEIN MJ1562-RELATED"/>
    <property type="match status" value="1"/>
</dbReference>
<dbReference type="EMBL" id="JAKZGO010000018">
    <property type="protein sequence ID" value="MCH7415208.1"/>
    <property type="molecule type" value="Genomic_DNA"/>
</dbReference>
<proteinExistence type="predicted"/>
<evidence type="ECO:0000256" key="3">
    <source>
        <dbReference type="ARBA" id="ARBA00022692"/>
    </source>
</evidence>
<feature type="transmembrane region" description="Helical" evidence="6">
    <location>
        <begin position="389"/>
        <end position="409"/>
    </location>
</feature>
<feature type="transmembrane region" description="Helical" evidence="6">
    <location>
        <begin position="592"/>
        <end position="611"/>
    </location>
</feature>
<feature type="domain" description="SSD" evidence="7">
    <location>
        <begin position="230"/>
        <end position="357"/>
    </location>
</feature>
<dbReference type="InterPro" id="IPR004869">
    <property type="entry name" value="MMPL_dom"/>
</dbReference>
<feature type="transmembrane region" description="Helical" evidence="6">
    <location>
        <begin position="716"/>
        <end position="742"/>
    </location>
</feature>
<feature type="transmembrane region" description="Helical" evidence="6">
    <location>
        <begin position="265"/>
        <end position="284"/>
    </location>
</feature>
<protein>
    <submittedName>
        <fullName evidence="8">Efflux RND transporter permease subunit</fullName>
    </submittedName>
</protein>
<evidence type="ECO:0000313" key="8">
    <source>
        <dbReference type="EMBL" id="MCH7415208.1"/>
    </source>
</evidence>